<keyword evidence="2" id="KW-1185">Reference proteome</keyword>
<evidence type="ECO:0000313" key="2">
    <source>
        <dbReference type="Proteomes" id="UP000077266"/>
    </source>
</evidence>
<dbReference type="OrthoDB" id="2340858at2759"/>
<dbReference type="InParanoid" id="A0A165EMB3"/>
<dbReference type="EMBL" id="KV426131">
    <property type="protein sequence ID" value="KZV87274.1"/>
    <property type="molecule type" value="Genomic_DNA"/>
</dbReference>
<dbReference type="Proteomes" id="UP000077266">
    <property type="component" value="Unassembled WGS sequence"/>
</dbReference>
<organism evidence="1 2">
    <name type="scientific">Exidia glandulosa HHB12029</name>
    <dbReference type="NCBI Taxonomy" id="1314781"/>
    <lineage>
        <taxon>Eukaryota</taxon>
        <taxon>Fungi</taxon>
        <taxon>Dikarya</taxon>
        <taxon>Basidiomycota</taxon>
        <taxon>Agaricomycotina</taxon>
        <taxon>Agaricomycetes</taxon>
        <taxon>Auriculariales</taxon>
        <taxon>Exidiaceae</taxon>
        <taxon>Exidia</taxon>
    </lineage>
</organism>
<accession>A0A165EMB3</accession>
<gene>
    <name evidence="1" type="ORF">EXIGLDRAFT_723949</name>
</gene>
<dbReference type="AlphaFoldDB" id="A0A165EMB3"/>
<sequence>MPKTATPQTYYIPAATNNPTFDAFIFPDSTGQSAIAFQMTLATSHTLKKSGLALLAQRLESATDKQFIFVVPQGRSFSLADPTHGIDAHELSIKMSFWVLEIPLSPDYHNVLWDVQRPWDADVSLQRVEMENPVNVPNDGPMED</sequence>
<evidence type="ECO:0000313" key="1">
    <source>
        <dbReference type="EMBL" id="KZV87274.1"/>
    </source>
</evidence>
<protein>
    <submittedName>
        <fullName evidence="1">Uncharacterized protein</fullName>
    </submittedName>
</protein>
<reference evidence="1 2" key="1">
    <citation type="journal article" date="2016" name="Mol. Biol. Evol.">
        <title>Comparative Genomics of Early-Diverging Mushroom-Forming Fungi Provides Insights into the Origins of Lignocellulose Decay Capabilities.</title>
        <authorList>
            <person name="Nagy L.G."/>
            <person name="Riley R."/>
            <person name="Tritt A."/>
            <person name="Adam C."/>
            <person name="Daum C."/>
            <person name="Floudas D."/>
            <person name="Sun H."/>
            <person name="Yadav J.S."/>
            <person name="Pangilinan J."/>
            <person name="Larsson K.H."/>
            <person name="Matsuura K."/>
            <person name="Barry K."/>
            <person name="Labutti K."/>
            <person name="Kuo R."/>
            <person name="Ohm R.A."/>
            <person name="Bhattacharya S.S."/>
            <person name="Shirouzu T."/>
            <person name="Yoshinaga Y."/>
            <person name="Martin F.M."/>
            <person name="Grigoriev I.V."/>
            <person name="Hibbett D.S."/>
        </authorList>
    </citation>
    <scope>NUCLEOTIDE SEQUENCE [LARGE SCALE GENOMIC DNA]</scope>
    <source>
        <strain evidence="1 2">HHB12029</strain>
    </source>
</reference>
<proteinExistence type="predicted"/>
<name>A0A165EMB3_EXIGL</name>